<dbReference type="AlphaFoldDB" id="A0A336MUV3"/>
<dbReference type="InterPro" id="IPR038899">
    <property type="entry name" value="METTL22"/>
</dbReference>
<protein>
    <submittedName>
        <fullName evidence="2">CSON005591 protein</fullName>
    </submittedName>
</protein>
<dbReference type="EMBL" id="UFQT01002193">
    <property type="protein sequence ID" value="SSX32889.1"/>
    <property type="molecule type" value="Genomic_DNA"/>
</dbReference>
<dbReference type="EMBL" id="UFQS01002193">
    <property type="protein sequence ID" value="SSX13458.1"/>
    <property type="molecule type" value="Genomic_DNA"/>
</dbReference>
<evidence type="ECO:0000313" key="2">
    <source>
        <dbReference type="EMBL" id="SSX32889.1"/>
    </source>
</evidence>
<dbReference type="VEuPathDB" id="VectorBase:CSON005591"/>
<dbReference type="GO" id="GO:0005634">
    <property type="term" value="C:nucleus"/>
    <property type="evidence" value="ECO:0007669"/>
    <property type="project" value="TreeGrafter"/>
</dbReference>
<dbReference type="GO" id="GO:0008276">
    <property type="term" value="F:protein methyltransferase activity"/>
    <property type="evidence" value="ECO:0007669"/>
    <property type="project" value="InterPro"/>
</dbReference>
<accession>A0A336MUV3</accession>
<sequence length="290" mass="33772">MEVESEIYRETDFQSKRIENGNMLSKFNFTYPDDADDNSQNPIDEDGDLIVKRLHCKAIEIEHKISTGLNLVGYQVWRGALLLADFIIHNRKLFSNKNILEVGSGVGLTSIVAAKYAKQVVCTDVNIGTILELIDENVSRNINLLKTRNIKVMELDFKAETWCPELENEIKHVDYVFAADVIYDNDLTEVFVQTVERLLVNYPNINAIYVALEKRFVFLQNDSMPEAPMYEYFIYCMEQLLEKYCHGGKQKYHMRPVPLDFPQFFEYERVKELVLVKIFPVKQMTERKDA</sequence>
<reference evidence="2" key="2">
    <citation type="submission" date="2018-07" db="EMBL/GenBank/DDBJ databases">
        <authorList>
            <person name="Quirk P.G."/>
            <person name="Krulwich T.A."/>
        </authorList>
    </citation>
    <scope>NUCLEOTIDE SEQUENCE</scope>
</reference>
<dbReference type="SUPFAM" id="SSF53335">
    <property type="entry name" value="S-adenosyl-L-methionine-dependent methyltransferases"/>
    <property type="match status" value="1"/>
</dbReference>
<organism evidence="2">
    <name type="scientific">Culicoides sonorensis</name>
    <name type="common">Biting midge</name>
    <dbReference type="NCBI Taxonomy" id="179676"/>
    <lineage>
        <taxon>Eukaryota</taxon>
        <taxon>Metazoa</taxon>
        <taxon>Ecdysozoa</taxon>
        <taxon>Arthropoda</taxon>
        <taxon>Hexapoda</taxon>
        <taxon>Insecta</taxon>
        <taxon>Pterygota</taxon>
        <taxon>Neoptera</taxon>
        <taxon>Endopterygota</taxon>
        <taxon>Diptera</taxon>
        <taxon>Nematocera</taxon>
        <taxon>Chironomoidea</taxon>
        <taxon>Ceratopogonidae</taxon>
        <taxon>Ceratopogoninae</taxon>
        <taxon>Culicoides</taxon>
        <taxon>Monoculicoides</taxon>
    </lineage>
</organism>
<dbReference type="OMA" id="MYAREVI"/>
<reference evidence="1" key="1">
    <citation type="submission" date="2018-04" db="EMBL/GenBank/DDBJ databases">
        <authorList>
            <person name="Go L.Y."/>
            <person name="Mitchell J.A."/>
        </authorList>
    </citation>
    <scope>NUCLEOTIDE SEQUENCE</scope>
    <source>
        <tissue evidence="1">Whole organism</tissue>
    </source>
</reference>
<dbReference type="Gene3D" id="3.40.50.150">
    <property type="entry name" value="Vaccinia Virus protein VP39"/>
    <property type="match status" value="1"/>
</dbReference>
<dbReference type="InterPro" id="IPR029063">
    <property type="entry name" value="SAM-dependent_MTases_sf"/>
</dbReference>
<gene>
    <name evidence="2" type="primary">CSON005591</name>
</gene>
<proteinExistence type="predicted"/>
<dbReference type="InterPro" id="IPR019410">
    <property type="entry name" value="Methyltransf_16"/>
</dbReference>
<dbReference type="PANTHER" id="PTHR23108:SF0">
    <property type="entry name" value="METHYLTRANSFERASE-LIKE PROTEIN 22"/>
    <property type="match status" value="1"/>
</dbReference>
<dbReference type="PANTHER" id="PTHR23108">
    <property type="entry name" value="METHYLTRANSFERASE-RELATED"/>
    <property type="match status" value="1"/>
</dbReference>
<name>A0A336MUV3_CULSO</name>
<dbReference type="Pfam" id="PF10294">
    <property type="entry name" value="Methyltransf_16"/>
    <property type="match status" value="1"/>
</dbReference>
<dbReference type="CDD" id="cd02440">
    <property type="entry name" value="AdoMet_MTases"/>
    <property type="match status" value="1"/>
</dbReference>
<evidence type="ECO:0000313" key="1">
    <source>
        <dbReference type="EMBL" id="SSX13458.1"/>
    </source>
</evidence>